<feature type="domain" description="CWH43-like N-terminal" evidence="2">
    <location>
        <begin position="16"/>
        <end position="239"/>
    </location>
</feature>
<dbReference type="GO" id="GO:0005789">
    <property type="term" value="C:endoplasmic reticulum membrane"/>
    <property type="evidence" value="ECO:0007669"/>
    <property type="project" value="TreeGrafter"/>
</dbReference>
<feature type="transmembrane region" description="Helical" evidence="1">
    <location>
        <begin position="106"/>
        <end position="132"/>
    </location>
</feature>
<evidence type="ECO:0000313" key="3">
    <source>
        <dbReference type="EMBL" id="RTG81360.1"/>
    </source>
</evidence>
<proteinExistence type="predicted"/>
<protein>
    <recommendedName>
        <fullName evidence="2">CWH43-like N-terminal domain-containing protein</fullName>
    </recommendedName>
</protein>
<feature type="transmembrane region" description="Helical" evidence="1">
    <location>
        <begin position="12"/>
        <end position="38"/>
    </location>
</feature>
<feature type="transmembrane region" description="Helical" evidence="1">
    <location>
        <begin position="179"/>
        <end position="201"/>
    </location>
</feature>
<dbReference type="Proteomes" id="UP000290809">
    <property type="component" value="Unassembled WGS sequence"/>
</dbReference>
<keyword evidence="4" id="KW-1185">Reference proteome</keyword>
<dbReference type="PANTHER" id="PTHR12892">
    <property type="entry name" value="FGF RECEPTOR ACTIVATING PROTEIN 1"/>
    <property type="match status" value="1"/>
</dbReference>
<feature type="transmembrane region" description="Helical" evidence="1">
    <location>
        <begin position="144"/>
        <end position="167"/>
    </location>
</feature>
<dbReference type="InterPro" id="IPR039545">
    <property type="entry name" value="PGAP2"/>
</dbReference>
<keyword evidence="1" id="KW-0812">Transmembrane</keyword>
<accession>A0A430Q0X2</accession>
<evidence type="ECO:0000256" key="1">
    <source>
        <dbReference type="SAM" id="Phobius"/>
    </source>
</evidence>
<dbReference type="InterPro" id="IPR019402">
    <property type="entry name" value="CWH43_N"/>
</dbReference>
<reference evidence="3 4" key="1">
    <citation type="journal article" date="2019" name="PLoS Pathog.">
        <title>Genome sequence of the bovine parasite Schistosoma bovis Tanzania.</title>
        <authorList>
            <person name="Oey H."/>
            <person name="Zakrzewski M."/>
            <person name="Gobert G."/>
            <person name="Gravermann K."/>
            <person name="Stoye J."/>
            <person name="Jones M."/>
            <person name="Mcmanus D."/>
            <person name="Krause L."/>
        </authorList>
    </citation>
    <scope>NUCLEOTIDE SEQUENCE [LARGE SCALE GENOMIC DNA]</scope>
    <source>
        <strain evidence="3 4">TAN1997</strain>
    </source>
</reference>
<evidence type="ECO:0000259" key="2">
    <source>
        <dbReference type="Pfam" id="PF10277"/>
    </source>
</evidence>
<keyword evidence="1" id="KW-1133">Transmembrane helix</keyword>
<sequence length="252" mass="28668">MACENKGLYRLLWIPFPLFVVAGVSLPLFGLIICFFVSTYNTFDEVTESVCGVTNFVPSISAVTGIKPQIYLWRYTVGLHSAPRLLLAFIYLRYHMSYHKMFNQSLIYKILTVVAFCLNLLDVGSFVGVAFVSNQENYPLHEHLFIVFLIASTAYMIVTLVVHWIIGITSCTPRFKYSFNLKSLFFGLDVCLILLLVHQFYNHRFTCKANAFSWFSASEYGIAIANMGFHLTAAYDFQDVALTTITFKPSTE</sequence>
<comment type="caution">
    <text evidence="3">The sequence shown here is derived from an EMBL/GenBank/DDBJ whole genome shotgun (WGS) entry which is preliminary data.</text>
</comment>
<name>A0A430Q0X2_SCHBO</name>
<dbReference type="Pfam" id="PF10277">
    <property type="entry name" value="Frag1"/>
    <property type="match status" value="1"/>
</dbReference>
<feature type="transmembrane region" description="Helical" evidence="1">
    <location>
        <begin position="72"/>
        <end position="94"/>
    </location>
</feature>
<dbReference type="STRING" id="6184.A0A430Q0X2"/>
<dbReference type="GO" id="GO:0000139">
    <property type="term" value="C:Golgi membrane"/>
    <property type="evidence" value="ECO:0007669"/>
    <property type="project" value="InterPro"/>
</dbReference>
<dbReference type="PANTHER" id="PTHR12892:SF17">
    <property type="entry name" value="POST-GPI ATTACHMENT TO PROTEINS FACTOR 2-LIKE"/>
    <property type="match status" value="1"/>
</dbReference>
<dbReference type="AlphaFoldDB" id="A0A430Q0X2"/>
<gene>
    <name evidence="3" type="ORF">DC041_0002180</name>
</gene>
<dbReference type="EMBL" id="QMKO01003422">
    <property type="protein sequence ID" value="RTG81360.1"/>
    <property type="molecule type" value="Genomic_DNA"/>
</dbReference>
<evidence type="ECO:0000313" key="4">
    <source>
        <dbReference type="Proteomes" id="UP000290809"/>
    </source>
</evidence>
<organism evidence="3 4">
    <name type="scientific">Schistosoma bovis</name>
    <name type="common">Blood fluke</name>
    <dbReference type="NCBI Taxonomy" id="6184"/>
    <lineage>
        <taxon>Eukaryota</taxon>
        <taxon>Metazoa</taxon>
        <taxon>Spiralia</taxon>
        <taxon>Lophotrochozoa</taxon>
        <taxon>Platyhelminthes</taxon>
        <taxon>Trematoda</taxon>
        <taxon>Digenea</taxon>
        <taxon>Strigeidida</taxon>
        <taxon>Schistosomatoidea</taxon>
        <taxon>Schistosomatidae</taxon>
        <taxon>Schistosoma</taxon>
    </lineage>
</organism>
<keyword evidence="1" id="KW-0472">Membrane</keyword>
<dbReference type="GO" id="GO:0006506">
    <property type="term" value="P:GPI anchor biosynthetic process"/>
    <property type="evidence" value="ECO:0007669"/>
    <property type="project" value="TreeGrafter"/>
</dbReference>